<reference evidence="3" key="1">
    <citation type="journal article" date="2019" name="Int. J. Syst. Evol. Microbiol.">
        <title>The Global Catalogue of Microorganisms (GCM) 10K type strain sequencing project: providing services to taxonomists for standard genome sequencing and annotation.</title>
        <authorList>
            <consortium name="The Broad Institute Genomics Platform"/>
            <consortium name="The Broad Institute Genome Sequencing Center for Infectious Disease"/>
            <person name="Wu L."/>
            <person name="Ma J."/>
        </authorList>
    </citation>
    <scope>NUCLEOTIDE SEQUENCE [LARGE SCALE GENOMIC DNA]</scope>
    <source>
        <strain evidence="3">JCM 17138</strain>
    </source>
</reference>
<keyword evidence="3" id="KW-1185">Reference proteome</keyword>
<organism evidence="2 3">
    <name type="scientific">Streptomyces coacervatus</name>
    <dbReference type="NCBI Taxonomy" id="647381"/>
    <lineage>
        <taxon>Bacteria</taxon>
        <taxon>Bacillati</taxon>
        <taxon>Actinomycetota</taxon>
        <taxon>Actinomycetes</taxon>
        <taxon>Kitasatosporales</taxon>
        <taxon>Streptomycetaceae</taxon>
        <taxon>Streptomyces</taxon>
    </lineage>
</organism>
<protein>
    <submittedName>
        <fullName evidence="2">Sigma-70 family RNA polymerase sigma factor</fullName>
    </submittedName>
</protein>
<comment type="caution">
    <text evidence="2">The sequence shown here is derived from an EMBL/GenBank/DDBJ whole genome shotgun (WGS) entry which is preliminary data.</text>
</comment>
<dbReference type="SUPFAM" id="SSF47413">
    <property type="entry name" value="lambda repressor-like DNA-binding domains"/>
    <property type="match status" value="1"/>
</dbReference>
<evidence type="ECO:0000256" key="1">
    <source>
        <dbReference type="SAM" id="MobiDB-lite"/>
    </source>
</evidence>
<gene>
    <name evidence="2" type="ORF">GCM10022403_087530</name>
</gene>
<proteinExistence type="predicted"/>
<evidence type="ECO:0000313" key="2">
    <source>
        <dbReference type="EMBL" id="GAA3841926.1"/>
    </source>
</evidence>
<dbReference type="RefSeq" id="WP_275781802.1">
    <property type="nucleotide sequence ID" value="NZ_BAABDE010000041.1"/>
</dbReference>
<name>A0ABP7JEI6_9ACTN</name>
<dbReference type="InterPro" id="IPR010982">
    <property type="entry name" value="Lambda_DNA-bd_dom_sf"/>
</dbReference>
<dbReference type="EMBL" id="BAABDE010000041">
    <property type="protein sequence ID" value="GAA3841926.1"/>
    <property type="molecule type" value="Genomic_DNA"/>
</dbReference>
<dbReference type="Proteomes" id="UP001501009">
    <property type="component" value="Unassembled WGS sequence"/>
</dbReference>
<evidence type="ECO:0000313" key="3">
    <source>
        <dbReference type="Proteomes" id="UP001501009"/>
    </source>
</evidence>
<accession>A0ABP7JEI6</accession>
<feature type="region of interest" description="Disordered" evidence="1">
    <location>
        <begin position="1"/>
        <end position="27"/>
    </location>
</feature>
<sequence length="298" mass="33521">MTPTAVPEQPSGEPPSRRGRPPESIGEEVGATHRAWLEPVRTRLFASGLTLDELVGKSGYSKARLSELLRGKGYYPGWEITYSVVRALDLPVWPLRRLWTAAAREANKNPVWIERRIRDVQPLGPQERPVAHQGFTEAMSDPYLAYARAFLQSDQRARWVVAETFDILWLTWDEAVAGPNTPRHAWRLLRSRVMFRADQRPDGRPDLRAAAFATAAQAGMEDLEARLAHIERQAYFFDAITRLPRDQLDVVVLRYLCGIHPDLVPGILGLSPAITHTVDHHARGALEGTYHHPGVITP</sequence>